<feature type="transmembrane region" description="Helical" evidence="1">
    <location>
        <begin position="31"/>
        <end position="48"/>
    </location>
</feature>
<feature type="transmembrane region" description="Helical" evidence="1">
    <location>
        <begin position="110"/>
        <end position="128"/>
    </location>
</feature>
<keyword evidence="1" id="KW-0472">Membrane</keyword>
<keyword evidence="1" id="KW-0812">Transmembrane</keyword>
<evidence type="ECO:0000313" key="2">
    <source>
        <dbReference type="EMBL" id="NBH60341.1"/>
    </source>
</evidence>
<evidence type="ECO:0008006" key="4">
    <source>
        <dbReference type="Google" id="ProtNLM"/>
    </source>
</evidence>
<dbReference type="AlphaFoldDB" id="A0A845QGX9"/>
<sequence>MQNFDVLQGLFWSVTYILIIVYNVKNRNTNIPPIAIFINFAWEINALLQDITVEGTASFIHIAWCGLDAAIVGSYLLLCKPVYFKKIFLMPIFLLGLLSFMVAFRHSNGMLITSFFIDFTMEMEYLLYSFSSRSKQMKVDITALSIGSIICL</sequence>
<accession>A0A845QGX9</accession>
<proteinExistence type="predicted"/>
<keyword evidence="1" id="KW-1133">Transmembrane helix</keyword>
<feature type="transmembrane region" description="Helical" evidence="1">
    <location>
        <begin position="87"/>
        <end position="104"/>
    </location>
</feature>
<gene>
    <name evidence="2" type="ORF">D0435_01455</name>
</gene>
<keyword evidence="3" id="KW-1185">Reference proteome</keyword>
<dbReference type="EMBL" id="QXWK01000001">
    <property type="protein sequence ID" value="NBH60341.1"/>
    <property type="molecule type" value="Genomic_DNA"/>
</dbReference>
<dbReference type="RefSeq" id="WP_160200632.1">
    <property type="nucleotide sequence ID" value="NZ_QXWK01000001.1"/>
</dbReference>
<feature type="transmembrane region" description="Helical" evidence="1">
    <location>
        <begin position="6"/>
        <end position="24"/>
    </location>
</feature>
<organism evidence="2 3">
    <name type="scientific">Anaerotruncus colihominis</name>
    <dbReference type="NCBI Taxonomy" id="169435"/>
    <lineage>
        <taxon>Bacteria</taxon>
        <taxon>Bacillati</taxon>
        <taxon>Bacillota</taxon>
        <taxon>Clostridia</taxon>
        <taxon>Eubacteriales</taxon>
        <taxon>Oscillospiraceae</taxon>
        <taxon>Anaerotruncus</taxon>
    </lineage>
</organism>
<name>A0A845QGX9_9FIRM</name>
<comment type="caution">
    <text evidence="2">The sequence shown here is derived from an EMBL/GenBank/DDBJ whole genome shotgun (WGS) entry which is preliminary data.</text>
</comment>
<evidence type="ECO:0000256" key="1">
    <source>
        <dbReference type="SAM" id="Phobius"/>
    </source>
</evidence>
<evidence type="ECO:0000313" key="3">
    <source>
        <dbReference type="Proteomes" id="UP000446866"/>
    </source>
</evidence>
<reference evidence="2 3" key="1">
    <citation type="submission" date="2018-08" db="EMBL/GenBank/DDBJ databases">
        <title>Murine metabolic-syndrome-specific gut microbial biobank.</title>
        <authorList>
            <person name="Liu C."/>
        </authorList>
    </citation>
    <scope>NUCLEOTIDE SEQUENCE [LARGE SCALE GENOMIC DNA]</scope>
    <source>
        <strain evidence="2 3">28</strain>
    </source>
</reference>
<dbReference type="Proteomes" id="UP000446866">
    <property type="component" value="Unassembled WGS sequence"/>
</dbReference>
<feature type="transmembrane region" description="Helical" evidence="1">
    <location>
        <begin position="60"/>
        <end position="78"/>
    </location>
</feature>
<protein>
    <recommendedName>
        <fullName evidence="4">Histidine kinase N-terminal 7TM region domain-containing protein</fullName>
    </recommendedName>
</protein>